<dbReference type="AlphaFoldDB" id="A0A3B0CQX3"/>
<keyword evidence="1" id="KW-0732">Signal</keyword>
<name>A0A3B0CQX3_9BACL</name>
<dbReference type="RefSeq" id="WP_120746055.1">
    <property type="nucleotide sequence ID" value="NZ_RBAH01000002.1"/>
</dbReference>
<dbReference type="Proteomes" id="UP000282311">
    <property type="component" value="Unassembled WGS sequence"/>
</dbReference>
<accession>A0A3B0CQX3</accession>
<feature type="signal peptide" evidence="1">
    <location>
        <begin position="1"/>
        <end position="29"/>
    </location>
</feature>
<dbReference type="Pfam" id="PF01547">
    <property type="entry name" value="SBP_bac_1"/>
    <property type="match status" value="1"/>
</dbReference>
<comment type="caution">
    <text evidence="2">The sequence shown here is derived from an EMBL/GenBank/DDBJ whole genome shotgun (WGS) entry which is preliminary data.</text>
</comment>
<gene>
    <name evidence="2" type="ORF">D7M11_04955</name>
</gene>
<keyword evidence="3" id="KW-1185">Reference proteome</keyword>
<sequence>MPNSGKRLGLIFIAAATAVSMTACSNGNANPKGQEVAQQQLDSPKEVELTLYSDVGDPEDEVNRVYIEPLQKKYPHIKMKYVRSAVGTTMADMLGSSAKFDIFYHGRGPYEEKLQEFNLMFDMTELARKNNIDLGQLEPTAVDSIKEAFAGKLYGIPVTLNSLVVFYNKTIFDLFGVPYPKDGLTWEEMFELAKRMTRSDGQRQYYGFSMNGTAQFAGMNSLSIPFVDGKTNQPTILSDERWKTLFQTVFLNPVMTETFASAKKLPNWASFSKDRNLAMILYTASVPNAFEEELKTLDWDMTALPVFKQAPNAGSRANPIYFGVTSLSKHPDAAMEAIKFWTSNEYQMEMSKKGKLMASKSKDVTGALGSESVFAGKNWGAITRYPFTPLAPLTKFDNKVRNVYTTHLNTLMAGEADLNTALRLMNEEAAKVIKEELSR</sequence>
<dbReference type="PANTHER" id="PTHR43649">
    <property type="entry name" value="ARABINOSE-BINDING PROTEIN-RELATED"/>
    <property type="match status" value="1"/>
</dbReference>
<dbReference type="InterPro" id="IPR050490">
    <property type="entry name" value="Bact_solute-bd_prot1"/>
</dbReference>
<evidence type="ECO:0000313" key="2">
    <source>
        <dbReference type="EMBL" id="RKN86364.1"/>
    </source>
</evidence>
<reference evidence="2 3" key="1">
    <citation type="journal article" date="2007" name="Int. J. Syst. Evol. Microbiol.">
        <title>Paenibacillus ginsengarvi sp. nov., isolated from soil from ginseng cultivation.</title>
        <authorList>
            <person name="Yoon M.H."/>
            <person name="Ten L.N."/>
            <person name="Im W.T."/>
        </authorList>
    </citation>
    <scope>NUCLEOTIDE SEQUENCE [LARGE SCALE GENOMIC DNA]</scope>
    <source>
        <strain evidence="2 3">KCTC 13059</strain>
    </source>
</reference>
<proteinExistence type="predicted"/>
<dbReference type="PROSITE" id="PS51257">
    <property type="entry name" value="PROKAR_LIPOPROTEIN"/>
    <property type="match status" value="1"/>
</dbReference>
<evidence type="ECO:0000256" key="1">
    <source>
        <dbReference type="SAM" id="SignalP"/>
    </source>
</evidence>
<protein>
    <submittedName>
        <fullName evidence="2">Extracellular solute-binding protein</fullName>
    </submittedName>
</protein>
<dbReference type="SUPFAM" id="SSF53850">
    <property type="entry name" value="Periplasmic binding protein-like II"/>
    <property type="match status" value="1"/>
</dbReference>
<dbReference type="OrthoDB" id="9795467at2"/>
<evidence type="ECO:0000313" key="3">
    <source>
        <dbReference type="Proteomes" id="UP000282311"/>
    </source>
</evidence>
<dbReference type="EMBL" id="RBAH01000002">
    <property type="protein sequence ID" value="RKN86364.1"/>
    <property type="molecule type" value="Genomic_DNA"/>
</dbReference>
<dbReference type="Gene3D" id="3.40.190.10">
    <property type="entry name" value="Periplasmic binding protein-like II"/>
    <property type="match status" value="1"/>
</dbReference>
<dbReference type="InterPro" id="IPR006059">
    <property type="entry name" value="SBP"/>
</dbReference>
<feature type="chain" id="PRO_5017322381" evidence="1">
    <location>
        <begin position="30"/>
        <end position="439"/>
    </location>
</feature>
<organism evidence="2 3">
    <name type="scientific">Paenibacillus ginsengarvi</name>
    <dbReference type="NCBI Taxonomy" id="400777"/>
    <lineage>
        <taxon>Bacteria</taxon>
        <taxon>Bacillati</taxon>
        <taxon>Bacillota</taxon>
        <taxon>Bacilli</taxon>
        <taxon>Bacillales</taxon>
        <taxon>Paenibacillaceae</taxon>
        <taxon>Paenibacillus</taxon>
    </lineage>
</organism>
<dbReference type="PANTHER" id="PTHR43649:SF12">
    <property type="entry name" value="DIACETYLCHITOBIOSE BINDING PROTEIN DASA"/>
    <property type="match status" value="1"/>
</dbReference>